<dbReference type="SMART" id="SM01366">
    <property type="entry name" value="c-clamp"/>
    <property type="match status" value="1"/>
</dbReference>
<dbReference type="InterPro" id="IPR027397">
    <property type="entry name" value="Catenin-bd_sf"/>
</dbReference>
<dbReference type="Gene3D" id="1.10.30.10">
    <property type="entry name" value="High mobility group box domain"/>
    <property type="match status" value="1"/>
</dbReference>
<keyword evidence="5 9" id="KW-0238">DNA-binding</keyword>
<keyword evidence="4" id="KW-0805">Transcription regulation</keyword>
<evidence type="ECO:0000313" key="12">
    <source>
        <dbReference type="EMBL" id="CAG2231150.1"/>
    </source>
</evidence>
<dbReference type="GO" id="GO:0000785">
    <property type="term" value="C:chromatin"/>
    <property type="evidence" value="ECO:0007669"/>
    <property type="project" value="TreeGrafter"/>
</dbReference>
<dbReference type="AlphaFoldDB" id="A0A8S3TBE3"/>
<dbReference type="GO" id="GO:0060070">
    <property type="term" value="P:canonical Wnt signaling pathway"/>
    <property type="evidence" value="ECO:0007669"/>
    <property type="project" value="TreeGrafter"/>
</dbReference>
<dbReference type="Proteomes" id="UP000683360">
    <property type="component" value="Unassembled WGS sequence"/>
</dbReference>
<dbReference type="Pfam" id="PF00505">
    <property type="entry name" value="HMG_box"/>
    <property type="match status" value="1"/>
</dbReference>
<dbReference type="Gene3D" id="4.10.900.10">
    <property type="entry name" value="TCF3-CBD (Catenin binding domain)"/>
    <property type="match status" value="1"/>
</dbReference>
<dbReference type="SUPFAM" id="SSF47095">
    <property type="entry name" value="HMG-box"/>
    <property type="match status" value="1"/>
</dbReference>
<dbReference type="InterPro" id="IPR036910">
    <property type="entry name" value="HMG_box_dom_sf"/>
</dbReference>
<evidence type="ECO:0000313" key="13">
    <source>
        <dbReference type="Proteomes" id="UP000683360"/>
    </source>
</evidence>
<evidence type="ECO:0000256" key="5">
    <source>
        <dbReference type="ARBA" id="ARBA00023125"/>
    </source>
</evidence>
<dbReference type="InterPro" id="IPR024940">
    <property type="entry name" value="TCF/LEF"/>
</dbReference>
<gene>
    <name evidence="12" type="ORF">MEDL_43910</name>
</gene>
<dbReference type="GO" id="GO:1990907">
    <property type="term" value="C:beta-catenin-TCF complex"/>
    <property type="evidence" value="ECO:0007669"/>
    <property type="project" value="TreeGrafter"/>
</dbReference>
<dbReference type="GO" id="GO:0000978">
    <property type="term" value="F:RNA polymerase II cis-regulatory region sequence-specific DNA binding"/>
    <property type="evidence" value="ECO:0007669"/>
    <property type="project" value="TreeGrafter"/>
</dbReference>
<proteinExistence type="inferred from homology"/>
<keyword evidence="6" id="KW-0010">Activator</keyword>
<evidence type="ECO:0000256" key="7">
    <source>
        <dbReference type="ARBA" id="ARBA00023163"/>
    </source>
</evidence>
<feature type="compositionally biased region" description="Polar residues" evidence="10">
    <location>
        <begin position="473"/>
        <end position="490"/>
    </location>
</feature>
<dbReference type="OrthoDB" id="2307332at2759"/>
<dbReference type="EMBL" id="CAJPWZ010002131">
    <property type="protein sequence ID" value="CAG2231150.1"/>
    <property type="molecule type" value="Genomic_DNA"/>
</dbReference>
<dbReference type="SMART" id="SM00398">
    <property type="entry name" value="HMG"/>
    <property type="match status" value="1"/>
</dbReference>
<feature type="compositionally biased region" description="Basic and acidic residues" evidence="10">
    <location>
        <begin position="61"/>
        <end position="73"/>
    </location>
</feature>
<dbReference type="GO" id="GO:0000981">
    <property type="term" value="F:DNA-binding transcription factor activity, RNA polymerase II-specific"/>
    <property type="evidence" value="ECO:0007669"/>
    <property type="project" value="TreeGrafter"/>
</dbReference>
<organism evidence="12 13">
    <name type="scientific">Mytilus edulis</name>
    <name type="common">Blue mussel</name>
    <dbReference type="NCBI Taxonomy" id="6550"/>
    <lineage>
        <taxon>Eukaryota</taxon>
        <taxon>Metazoa</taxon>
        <taxon>Spiralia</taxon>
        <taxon>Lophotrochozoa</taxon>
        <taxon>Mollusca</taxon>
        <taxon>Bivalvia</taxon>
        <taxon>Autobranchia</taxon>
        <taxon>Pteriomorphia</taxon>
        <taxon>Mytilida</taxon>
        <taxon>Mytiloidea</taxon>
        <taxon>Mytilidae</taxon>
        <taxon>Mytilinae</taxon>
        <taxon>Mytilus</taxon>
    </lineage>
</organism>
<evidence type="ECO:0000256" key="10">
    <source>
        <dbReference type="SAM" id="MobiDB-lite"/>
    </source>
</evidence>
<feature type="compositionally biased region" description="Polar residues" evidence="10">
    <location>
        <begin position="505"/>
        <end position="524"/>
    </location>
</feature>
<evidence type="ECO:0000256" key="2">
    <source>
        <dbReference type="ARBA" id="ARBA00006569"/>
    </source>
</evidence>
<keyword evidence="7" id="KW-0804">Transcription</keyword>
<dbReference type="InterPro" id="IPR009071">
    <property type="entry name" value="HMG_box_dom"/>
</dbReference>
<comment type="similarity">
    <text evidence="2">Belongs to the TCF/LEF family.</text>
</comment>
<protein>
    <submittedName>
        <fullName evidence="12">TCF7L2</fullName>
    </submittedName>
</protein>
<evidence type="ECO:0000256" key="4">
    <source>
        <dbReference type="ARBA" id="ARBA00023015"/>
    </source>
</evidence>
<feature type="DNA-binding region" description="HMG box" evidence="9">
    <location>
        <begin position="325"/>
        <end position="394"/>
    </location>
</feature>
<keyword evidence="3" id="KW-0879">Wnt signaling pathway</keyword>
<sequence length="589" mass="65249">MTMPHVNSGGSEDFFSNDEVKVYKDEGEEEKRSSENLSEDKLGLVTETEEGKNGSLGNGYDGDKTENGREDGKPPVQDRNAGPFGYGMPSYPPYSNGSPGLDFNCTDGRTACGVMWEPPSRPTSSSSSPPTLHRPIPLPLSVAQEKDYLLIRTKMPVCIWPDTCLLGCALADVAGSKFQPPLAGLMMYNNEHFAQPPPAHMGIPPVHIDPKSGLPRPPVYPYPGSGQFPPSLYGPDIPVQWQRPPGYPITSGAFSGPYPPSLSSSSFRFGPPGLFHPHHGLHHPGMPHPALMSPGPKQEPQDNHRNMHDQGPPEETAAQKKKNHIKKPLNAFMLFMKEQRAKVVAECTLKESAAINQILGRKWHASFESYEQAKYYEMARKEKELHLQLYPGWSARDNYAVHTKKKRKKKDIHGGEKGCSPISHKMKLMWPKDGQESYSPQDMWVADCSSAKKCRARYGVEQQNQWCKPCRSSLEQTSDPTADIKQSNSPETEEEMYKVFDGDSMTGSPMHSVTSDDAFSTPSKSFYRHSPSPLGVGNSDLDFTLKSDHTHIDIESGEIDVCSQDNDLNITLTSSPLKSSPYRNHIPVT</sequence>
<feature type="compositionally biased region" description="Basic and acidic residues" evidence="10">
    <location>
        <begin position="18"/>
        <end position="42"/>
    </location>
</feature>
<keyword evidence="13" id="KW-1185">Reference proteome</keyword>
<dbReference type="PANTHER" id="PTHR10373">
    <property type="entry name" value="TRANSCRIPTION FACTOR 7 FAMILY MEMBER"/>
    <property type="match status" value="1"/>
</dbReference>
<evidence type="ECO:0000256" key="9">
    <source>
        <dbReference type="PROSITE-ProRule" id="PRU00267"/>
    </source>
</evidence>
<feature type="domain" description="HMG box" evidence="11">
    <location>
        <begin position="325"/>
        <end position="394"/>
    </location>
</feature>
<feature type="region of interest" description="Disordered" evidence="10">
    <location>
        <begin position="1"/>
        <end position="82"/>
    </location>
</feature>
<feature type="compositionally biased region" description="Basic and acidic residues" evidence="10">
    <location>
        <begin position="299"/>
        <end position="308"/>
    </location>
</feature>
<feature type="region of interest" description="Disordered" evidence="10">
    <location>
        <begin position="472"/>
        <end position="526"/>
    </location>
</feature>
<dbReference type="PANTHER" id="PTHR10373:SF38">
    <property type="entry name" value="PROTEIN PANGOLIN, ISOFORM J"/>
    <property type="match status" value="1"/>
</dbReference>
<keyword evidence="8 9" id="KW-0539">Nucleus</keyword>
<dbReference type="CDD" id="cd21996">
    <property type="entry name" value="HMG-box_TCF7-like"/>
    <property type="match status" value="1"/>
</dbReference>
<feature type="region of interest" description="Disordered" evidence="10">
    <location>
        <begin position="276"/>
        <end position="323"/>
    </location>
</feature>
<comment type="subcellular location">
    <subcellularLocation>
        <location evidence="1">Nucleus</location>
    </subcellularLocation>
</comment>
<evidence type="ECO:0000256" key="6">
    <source>
        <dbReference type="ARBA" id="ARBA00023159"/>
    </source>
</evidence>
<evidence type="ECO:0000256" key="8">
    <source>
        <dbReference type="ARBA" id="ARBA00023242"/>
    </source>
</evidence>
<evidence type="ECO:0000256" key="3">
    <source>
        <dbReference type="ARBA" id="ARBA00022687"/>
    </source>
</evidence>
<dbReference type="FunFam" id="1.10.30.10:FF:000001">
    <property type="entry name" value="transcription factor 7 isoform X2"/>
    <property type="match status" value="1"/>
</dbReference>
<name>A0A8S3TBE3_MYTED</name>
<evidence type="ECO:0000256" key="1">
    <source>
        <dbReference type="ARBA" id="ARBA00004123"/>
    </source>
</evidence>
<dbReference type="PROSITE" id="PS50118">
    <property type="entry name" value="HMG_BOX_2"/>
    <property type="match status" value="1"/>
</dbReference>
<reference evidence="12" key="1">
    <citation type="submission" date="2021-03" db="EMBL/GenBank/DDBJ databases">
        <authorList>
            <person name="Bekaert M."/>
        </authorList>
    </citation>
    <scope>NUCLEOTIDE SEQUENCE</scope>
</reference>
<evidence type="ECO:0000259" key="11">
    <source>
        <dbReference type="PROSITE" id="PS50118"/>
    </source>
</evidence>
<accession>A0A8S3TBE3</accession>
<comment type="caution">
    <text evidence="12">The sequence shown here is derived from an EMBL/GenBank/DDBJ whole genome shotgun (WGS) entry which is preliminary data.</text>
</comment>